<feature type="transmembrane region" description="Helical" evidence="9">
    <location>
        <begin position="57"/>
        <end position="80"/>
    </location>
</feature>
<gene>
    <name evidence="11" type="ordered locus">BC1002_5390</name>
</gene>
<dbReference type="InterPro" id="IPR020846">
    <property type="entry name" value="MFS_dom"/>
</dbReference>
<evidence type="ECO:0000256" key="8">
    <source>
        <dbReference type="ARBA" id="ARBA00023136"/>
    </source>
</evidence>
<feature type="transmembrane region" description="Helical" evidence="9">
    <location>
        <begin position="332"/>
        <end position="352"/>
    </location>
</feature>
<dbReference type="InterPro" id="IPR011701">
    <property type="entry name" value="MFS"/>
</dbReference>
<keyword evidence="5 9" id="KW-0812">Transmembrane</keyword>
<dbReference type="KEGG" id="bge:BC1002_5390"/>
<evidence type="ECO:0000256" key="2">
    <source>
        <dbReference type="ARBA" id="ARBA00008240"/>
    </source>
</evidence>
<evidence type="ECO:0000313" key="11">
    <source>
        <dbReference type="EMBL" id="ADG19320.1"/>
    </source>
</evidence>
<dbReference type="Gene3D" id="1.20.1250.20">
    <property type="entry name" value="MFS general substrate transporter like domains"/>
    <property type="match status" value="2"/>
</dbReference>
<dbReference type="PANTHER" id="PTHR43528">
    <property type="entry name" value="ALPHA-KETOGLUTARATE PERMEASE"/>
    <property type="match status" value="1"/>
</dbReference>
<evidence type="ECO:0000259" key="10">
    <source>
        <dbReference type="PROSITE" id="PS50850"/>
    </source>
</evidence>
<keyword evidence="6" id="KW-0769">Symport</keyword>
<dbReference type="PANTHER" id="PTHR43528:SF3">
    <property type="entry name" value="CITRATE-PROTON SYMPORTER"/>
    <property type="match status" value="1"/>
</dbReference>
<reference evidence="11 12" key="2">
    <citation type="journal article" date="2012" name="J. Bacteriol.">
        <title>Genome Sequences of Burkholderia sp. Strains CCGE1002 and H160, Isolated from Legume Nodules in Mexico and Brazil.</title>
        <authorList>
            <person name="Ormeno-Orrillo E."/>
            <person name="Rogel M.A."/>
            <person name="Chueire L.M."/>
            <person name="Tiedje J.M."/>
            <person name="Martinez-Romero E."/>
            <person name="Hungria M."/>
        </authorList>
    </citation>
    <scope>NUCLEOTIDE SEQUENCE [LARGE SCALE GENOMIC DNA]</scope>
    <source>
        <strain evidence="11 12">CCGE1002</strain>
    </source>
</reference>
<evidence type="ECO:0000256" key="9">
    <source>
        <dbReference type="SAM" id="Phobius"/>
    </source>
</evidence>
<comment type="similarity">
    <text evidence="2">Belongs to the major facilitator superfamily. Metabolite:H+ Symporter (MHS) family (TC 2.A.1.6) family.</text>
</comment>
<proteinExistence type="inferred from homology"/>
<dbReference type="GO" id="GO:0015293">
    <property type="term" value="F:symporter activity"/>
    <property type="evidence" value="ECO:0007669"/>
    <property type="project" value="UniProtKB-KW"/>
</dbReference>
<evidence type="ECO:0000256" key="7">
    <source>
        <dbReference type="ARBA" id="ARBA00022989"/>
    </source>
</evidence>
<feature type="transmembrane region" description="Helical" evidence="9">
    <location>
        <begin position="307"/>
        <end position="326"/>
    </location>
</feature>
<dbReference type="GO" id="GO:0005886">
    <property type="term" value="C:plasma membrane"/>
    <property type="evidence" value="ECO:0007669"/>
    <property type="project" value="UniProtKB-SubCell"/>
</dbReference>
<dbReference type="InterPro" id="IPR036259">
    <property type="entry name" value="MFS_trans_sf"/>
</dbReference>
<name>D5WFG6_PARAM</name>
<dbReference type="PROSITE" id="PS00216">
    <property type="entry name" value="SUGAR_TRANSPORT_1"/>
    <property type="match status" value="1"/>
</dbReference>
<feature type="domain" description="Major facilitator superfamily (MFS) profile" evidence="10">
    <location>
        <begin position="20"/>
        <end position="421"/>
    </location>
</feature>
<keyword evidence="8 9" id="KW-0472">Membrane</keyword>
<dbReference type="SUPFAM" id="SSF103473">
    <property type="entry name" value="MFS general substrate transporter"/>
    <property type="match status" value="1"/>
</dbReference>
<feature type="transmembrane region" description="Helical" evidence="9">
    <location>
        <begin position="158"/>
        <end position="180"/>
    </location>
</feature>
<feature type="transmembrane region" description="Helical" evidence="9">
    <location>
        <begin position="273"/>
        <end position="295"/>
    </location>
</feature>
<evidence type="ECO:0000256" key="3">
    <source>
        <dbReference type="ARBA" id="ARBA00022448"/>
    </source>
</evidence>
<dbReference type="AlphaFoldDB" id="D5WFG6"/>
<protein>
    <submittedName>
        <fullName evidence="11">Major facilitator superfamily MFS_1</fullName>
    </submittedName>
</protein>
<dbReference type="RefSeq" id="WP_013093111.1">
    <property type="nucleotide sequence ID" value="NC_014118.1"/>
</dbReference>
<comment type="subcellular location">
    <subcellularLocation>
        <location evidence="1">Cell membrane</location>
        <topology evidence="1">Multi-pass membrane protein</topology>
    </subcellularLocation>
</comment>
<dbReference type="HOGENOM" id="CLU_001265_39_0_4"/>
<dbReference type="STRING" id="640511.BC1002_5390"/>
<dbReference type="Proteomes" id="UP000002190">
    <property type="component" value="Chromosome 2"/>
</dbReference>
<keyword evidence="7 9" id="KW-1133">Transmembrane helix</keyword>
<feature type="transmembrane region" description="Helical" evidence="9">
    <location>
        <begin position="92"/>
        <end position="110"/>
    </location>
</feature>
<sequence length="432" mass="45532">MPTFRANYPVEAAHMMTKRTAATVVIANALEFFDYFSYATFIAFINKAFFPHSSSAAGMVYSFGIFAAGFLARPLGAILIGLHADSAGRKPALLLTSLLITIGTLGVAAVPGYSTIGLAAPTLVLLCRLVQGVAIGGEMGVSASLMMESCPPQRQSWYAGWLMAGQGLALIASGLCGMAIVQVLPPAEVERWGWRLPFALATAIVPLQYLLRRHIKEDWRKPTTVLPVRTYTSGHGRQWLIALLLIFGGTVPTYMAAYTAAFGVGGAVPTAKLTATATMLVGLISVVASVAGGWLADHFGNSRIIALSRVMTMIVVFPAFRFAASAGSDSSLLAAIMLFAGLSMAGGGPAIVEILRMFPERQRALSLSLVYSVGVALFGGTAPLIVASLNLWAGSHYAPTWYILLACVASLFALLLLAGSRSESAIHPAQTN</sequence>
<evidence type="ECO:0000256" key="1">
    <source>
        <dbReference type="ARBA" id="ARBA00004651"/>
    </source>
</evidence>
<feature type="transmembrane region" description="Helical" evidence="9">
    <location>
        <begin position="116"/>
        <end position="137"/>
    </location>
</feature>
<evidence type="ECO:0000256" key="5">
    <source>
        <dbReference type="ARBA" id="ARBA00022692"/>
    </source>
</evidence>
<dbReference type="Pfam" id="PF07690">
    <property type="entry name" value="MFS_1"/>
    <property type="match status" value="1"/>
</dbReference>
<dbReference type="EMBL" id="CP002014">
    <property type="protein sequence ID" value="ADG19320.1"/>
    <property type="molecule type" value="Genomic_DNA"/>
</dbReference>
<feature type="transmembrane region" description="Helical" evidence="9">
    <location>
        <begin position="239"/>
        <end position="261"/>
    </location>
</feature>
<reference evidence="12" key="1">
    <citation type="submission" date="2010-04" db="EMBL/GenBank/DDBJ databases">
        <title>Complete sequence of chromosome 2 of Burkholderia sp. CCGE1002.</title>
        <authorList>
            <consortium name="US DOE Joint Genome Institute"/>
            <person name="Lucas S."/>
            <person name="Copeland A."/>
            <person name="Lapidus A."/>
            <person name="Cheng J.-F."/>
            <person name="Bruce D."/>
            <person name="Goodwin L."/>
            <person name="Pitluck S."/>
            <person name="Chertkov O."/>
            <person name="Detter J.C."/>
            <person name="Han C."/>
            <person name="Tapia R."/>
            <person name="Land M."/>
            <person name="Hauser L."/>
            <person name="Kyrpides N."/>
            <person name="Ovchinnikova G."/>
            <person name="Martinez-Romero E."/>
            <person name="Hernandez M.A.R."/>
            <person name="Tiedje J.M."/>
            <person name="Woyke T."/>
        </authorList>
    </citation>
    <scope>NUCLEOTIDE SEQUENCE [LARGE SCALE GENOMIC DNA]</scope>
    <source>
        <strain evidence="12">CCGE1002</strain>
    </source>
</reference>
<dbReference type="eggNOG" id="COG0477">
    <property type="taxonomic scope" value="Bacteria"/>
</dbReference>
<dbReference type="InterPro" id="IPR051084">
    <property type="entry name" value="H+-coupled_symporters"/>
</dbReference>
<evidence type="ECO:0000313" key="12">
    <source>
        <dbReference type="Proteomes" id="UP000002190"/>
    </source>
</evidence>
<dbReference type="InterPro" id="IPR005829">
    <property type="entry name" value="Sugar_transporter_CS"/>
</dbReference>
<feature type="transmembrane region" description="Helical" evidence="9">
    <location>
        <begin position="401"/>
        <end position="418"/>
    </location>
</feature>
<dbReference type="PROSITE" id="PS50850">
    <property type="entry name" value="MFS"/>
    <property type="match status" value="1"/>
</dbReference>
<accession>D5WFG6</accession>
<dbReference type="GeneID" id="301096571"/>
<organism evidence="11 12">
    <name type="scientific">Paraburkholderia atlantica</name>
    <dbReference type="NCBI Taxonomy" id="2654982"/>
    <lineage>
        <taxon>Bacteria</taxon>
        <taxon>Pseudomonadati</taxon>
        <taxon>Pseudomonadota</taxon>
        <taxon>Betaproteobacteria</taxon>
        <taxon>Burkholderiales</taxon>
        <taxon>Burkholderiaceae</taxon>
        <taxon>Paraburkholderia</taxon>
    </lineage>
</organism>
<evidence type="ECO:0000256" key="4">
    <source>
        <dbReference type="ARBA" id="ARBA00022475"/>
    </source>
</evidence>
<keyword evidence="3" id="KW-0813">Transport</keyword>
<evidence type="ECO:0000256" key="6">
    <source>
        <dbReference type="ARBA" id="ARBA00022847"/>
    </source>
</evidence>
<keyword evidence="4" id="KW-1003">Cell membrane</keyword>
<feature type="transmembrane region" description="Helical" evidence="9">
    <location>
        <begin position="364"/>
        <end position="389"/>
    </location>
</feature>
<feature type="transmembrane region" description="Helical" evidence="9">
    <location>
        <begin position="192"/>
        <end position="211"/>
    </location>
</feature>
<feature type="transmembrane region" description="Helical" evidence="9">
    <location>
        <begin position="21"/>
        <end position="45"/>
    </location>
</feature>